<organism evidence="1 2">
    <name type="scientific">Camellia lanceoleosa</name>
    <dbReference type="NCBI Taxonomy" id="1840588"/>
    <lineage>
        <taxon>Eukaryota</taxon>
        <taxon>Viridiplantae</taxon>
        <taxon>Streptophyta</taxon>
        <taxon>Embryophyta</taxon>
        <taxon>Tracheophyta</taxon>
        <taxon>Spermatophyta</taxon>
        <taxon>Magnoliopsida</taxon>
        <taxon>eudicotyledons</taxon>
        <taxon>Gunneridae</taxon>
        <taxon>Pentapetalae</taxon>
        <taxon>asterids</taxon>
        <taxon>Ericales</taxon>
        <taxon>Theaceae</taxon>
        <taxon>Camellia</taxon>
    </lineage>
</organism>
<evidence type="ECO:0000313" key="1">
    <source>
        <dbReference type="EMBL" id="KAI8001906.1"/>
    </source>
</evidence>
<sequence>MITFRAMIVSVLSLKKQALNEWERHTGSKAKNWKTSVRVKGSILPLEQWMLQIAEYHARTVVSVNCLKRPSIKVLKAEVAYFFARRSKKKTGFGGRSKVRTGGDGCICYLEHDRDQQNLEFLGMKQVKEMSLVRCVFDATSSNDLTSGSYAVGFSSTNFLIWNLMSEAKVVQVPCGGWRRPYAYYLGDVPEIKNCFAFVKKTAREKVLEDYEKIVEAAAKQIKGCTEFEKGVINEKKDSEFVLLILQD</sequence>
<dbReference type="EMBL" id="CM045765">
    <property type="protein sequence ID" value="KAI8001906.1"/>
    <property type="molecule type" value="Genomic_DNA"/>
</dbReference>
<reference evidence="1 2" key="1">
    <citation type="journal article" date="2022" name="Plant J.">
        <title>Chromosome-level genome of Camellia lanceoleosa provides a valuable resource for understanding genome evolution and self-incompatibility.</title>
        <authorList>
            <person name="Gong W."/>
            <person name="Xiao S."/>
            <person name="Wang L."/>
            <person name="Liao Z."/>
            <person name="Chang Y."/>
            <person name="Mo W."/>
            <person name="Hu G."/>
            <person name="Li W."/>
            <person name="Zhao G."/>
            <person name="Zhu H."/>
            <person name="Hu X."/>
            <person name="Ji K."/>
            <person name="Xiang X."/>
            <person name="Song Q."/>
            <person name="Yuan D."/>
            <person name="Jin S."/>
            <person name="Zhang L."/>
        </authorList>
    </citation>
    <scope>NUCLEOTIDE SEQUENCE [LARGE SCALE GENOMIC DNA]</scope>
    <source>
        <strain evidence="1">SQ_2022a</strain>
    </source>
</reference>
<accession>A0ACC0GL48</accession>
<name>A0ACC0GL48_9ERIC</name>
<dbReference type="Proteomes" id="UP001060215">
    <property type="component" value="Chromosome 8"/>
</dbReference>
<evidence type="ECO:0000313" key="2">
    <source>
        <dbReference type="Proteomes" id="UP001060215"/>
    </source>
</evidence>
<gene>
    <name evidence="1" type="ORF">LOK49_LG09G02522</name>
</gene>
<keyword evidence="2" id="KW-1185">Reference proteome</keyword>
<proteinExistence type="predicted"/>
<comment type="caution">
    <text evidence="1">The sequence shown here is derived from an EMBL/GenBank/DDBJ whole genome shotgun (WGS) entry which is preliminary data.</text>
</comment>
<protein>
    <submittedName>
        <fullName evidence="1">Histone-lysine N-methyltransferase ATX5</fullName>
    </submittedName>
</protein>